<name>A0AAE3VR58_9HYPH</name>
<evidence type="ECO:0000256" key="9">
    <source>
        <dbReference type="ARBA" id="ARBA00022833"/>
    </source>
</evidence>
<feature type="binding site" evidence="15">
    <location>
        <position position="180"/>
    </location>
    <ligand>
        <name>Zn(2+)</name>
        <dbReference type="ChEBI" id="CHEBI:29105"/>
        <label>1</label>
    </ligand>
</feature>
<feature type="active site" evidence="15">
    <location>
        <position position="86"/>
    </location>
</feature>
<organism evidence="17 18">
    <name type="scientific">Amorphus orientalis</name>
    <dbReference type="NCBI Taxonomy" id="649198"/>
    <lineage>
        <taxon>Bacteria</taxon>
        <taxon>Pseudomonadati</taxon>
        <taxon>Pseudomonadota</taxon>
        <taxon>Alphaproteobacteria</taxon>
        <taxon>Hyphomicrobiales</taxon>
        <taxon>Amorphaceae</taxon>
        <taxon>Amorphus</taxon>
    </lineage>
</organism>
<dbReference type="GO" id="GO:0009014">
    <property type="term" value="F:succinyl-diaminopimelate desuccinylase activity"/>
    <property type="evidence" value="ECO:0007669"/>
    <property type="project" value="UniProtKB-UniRule"/>
</dbReference>
<dbReference type="InterPro" id="IPR005941">
    <property type="entry name" value="DapE_proteobac"/>
</dbReference>
<comment type="cofactor">
    <cofactor evidence="15">
        <name>Zn(2+)</name>
        <dbReference type="ChEBI" id="CHEBI:29105"/>
    </cofactor>
    <cofactor evidence="15">
        <name>Co(2+)</name>
        <dbReference type="ChEBI" id="CHEBI:48828"/>
    </cofactor>
    <text evidence="15">Binds 2 Zn(2+) or Co(2+) ions per subunit.</text>
</comment>
<comment type="catalytic activity">
    <reaction evidence="14 15">
        <text>N-succinyl-(2S,6S)-2,6-diaminopimelate + H2O = (2S,6S)-2,6-diaminopimelate + succinate</text>
        <dbReference type="Rhea" id="RHEA:22608"/>
        <dbReference type="ChEBI" id="CHEBI:15377"/>
        <dbReference type="ChEBI" id="CHEBI:30031"/>
        <dbReference type="ChEBI" id="CHEBI:57609"/>
        <dbReference type="ChEBI" id="CHEBI:58087"/>
        <dbReference type="EC" id="3.5.1.18"/>
    </reaction>
</comment>
<dbReference type="HAMAP" id="MF_01690">
    <property type="entry name" value="DapE"/>
    <property type="match status" value="1"/>
</dbReference>
<keyword evidence="18" id="KW-1185">Reference proteome</keyword>
<evidence type="ECO:0000256" key="4">
    <source>
        <dbReference type="ARBA" id="ARBA00011921"/>
    </source>
</evidence>
<sequence length="403" mass="42377">MSTPSAETEDRLDVCDPVAVARALIACPSVTPEEGGALDLLERVLDRLGFSVTRLTFSEPGTAEVDNLVASLGTGAPHLLFAGHTDVVPPGDSRTWRHPPFSGEIDDGFLYGRGAVDMKGGVAAFVAAIARLKAADRLPVGTITLVITGDEEGPGINGTQKALAWCADKGFAFDGALVGEPTCVARLGDMAKIGRRGSLSGTIRVQGRQGHAAYPHRALNPMAAVAPIARTLAEDPLDEGTSDFQPSNLELVSIDTDNSAFNVIPGACEIRFNVRFNTIWSSDTLKAELLRRIEDATPDGISTQVEWERPSEPFVTESGALADAMSEAISQVVGARPELSTSGGTSDARYVRAYCPVVEFGLVGDTMHQIDERVPLADLEGLTEIYGRFTSLVLAGGGGAAGT</sequence>
<dbReference type="Gene3D" id="3.40.630.10">
    <property type="entry name" value="Zn peptidases"/>
    <property type="match status" value="2"/>
</dbReference>
<evidence type="ECO:0000256" key="12">
    <source>
        <dbReference type="ARBA" id="ARBA00023285"/>
    </source>
</evidence>
<comment type="caution">
    <text evidence="17">The sequence shown here is derived from an EMBL/GenBank/DDBJ whole genome shotgun (WGS) entry which is preliminary data.</text>
</comment>
<keyword evidence="8 15" id="KW-0378">Hydrolase</keyword>
<keyword evidence="12 15" id="KW-0170">Cobalt</keyword>
<keyword evidence="10 15" id="KW-0220">Diaminopimelate biosynthesis</keyword>
<evidence type="ECO:0000256" key="14">
    <source>
        <dbReference type="ARBA" id="ARBA00051301"/>
    </source>
</evidence>
<feature type="active site" description="Proton acceptor" evidence="15">
    <location>
        <position position="151"/>
    </location>
</feature>
<dbReference type="EMBL" id="JAUSUL010000003">
    <property type="protein sequence ID" value="MDQ0316651.1"/>
    <property type="molecule type" value="Genomic_DNA"/>
</dbReference>
<accession>A0AAE3VR58</accession>
<evidence type="ECO:0000313" key="17">
    <source>
        <dbReference type="EMBL" id="MDQ0316651.1"/>
    </source>
</evidence>
<dbReference type="SUPFAM" id="SSF53187">
    <property type="entry name" value="Zn-dependent exopeptidases"/>
    <property type="match status" value="1"/>
</dbReference>
<dbReference type="AlphaFoldDB" id="A0AAE3VR58"/>
<dbReference type="InterPro" id="IPR011650">
    <property type="entry name" value="Peptidase_M20_dimer"/>
</dbReference>
<evidence type="ECO:0000256" key="8">
    <source>
        <dbReference type="ARBA" id="ARBA00022801"/>
    </source>
</evidence>
<evidence type="ECO:0000256" key="11">
    <source>
        <dbReference type="ARBA" id="ARBA00023154"/>
    </source>
</evidence>
<comment type="similarity">
    <text evidence="2 15">Belongs to the peptidase M20A family. DapE subfamily.</text>
</comment>
<evidence type="ECO:0000313" key="18">
    <source>
        <dbReference type="Proteomes" id="UP001229244"/>
    </source>
</evidence>
<dbReference type="EC" id="3.5.1.18" evidence="4 15"/>
<dbReference type="GO" id="GO:0019877">
    <property type="term" value="P:diaminopimelate biosynthetic process"/>
    <property type="evidence" value="ECO:0007669"/>
    <property type="project" value="UniProtKB-UniRule"/>
</dbReference>
<dbReference type="GO" id="GO:0009089">
    <property type="term" value="P:lysine biosynthetic process via diaminopimelate"/>
    <property type="evidence" value="ECO:0007669"/>
    <property type="project" value="UniProtKB-UniRule"/>
</dbReference>
<dbReference type="GO" id="GO:0050897">
    <property type="term" value="F:cobalt ion binding"/>
    <property type="evidence" value="ECO:0007669"/>
    <property type="project" value="UniProtKB-UniRule"/>
</dbReference>
<comment type="function">
    <text evidence="15">Catalyzes the hydrolysis of N-succinyl-L,L-diaminopimelic acid (SDAP), forming succinate and LL-2,6-diaminopimelate (DAP), an intermediate involved in the bacterial biosynthesis of lysine and meso-diaminopimelic acid, an essential component of bacterial cell walls.</text>
</comment>
<feature type="domain" description="Peptidase M20 dimerisation" evidence="16">
    <location>
        <begin position="193"/>
        <end position="299"/>
    </location>
</feature>
<evidence type="ECO:0000256" key="15">
    <source>
        <dbReference type="HAMAP-Rule" id="MF_01690"/>
    </source>
</evidence>
<comment type="subunit">
    <text evidence="3 15">Homodimer.</text>
</comment>
<dbReference type="InterPro" id="IPR002933">
    <property type="entry name" value="Peptidase_M20"/>
</dbReference>
<keyword evidence="11 15" id="KW-0457">Lysine biosynthesis</keyword>
<dbReference type="InterPro" id="IPR050072">
    <property type="entry name" value="Peptidase_M20A"/>
</dbReference>
<dbReference type="GO" id="GO:0008777">
    <property type="term" value="F:acetylornithine deacetylase activity"/>
    <property type="evidence" value="ECO:0007669"/>
    <property type="project" value="TreeGrafter"/>
</dbReference>
<dbReference type="Pfam" id="PF07687">
    <property type="entry name" value="M20_dimer"/>
    <property type="match status" value="1"/>
</dbReference>
<proteinExistence type="inferred from homology"/>
<evidence type="ECO:0000259" key="16">
    <source>
        <dbReference type="Pfam" id="PF07687"/>
    </source>
</evidence>
<dbReference type="NCBIfam" id="TIGR01246">
    <property type="entry name" value="dapE_proteo"/>
    <property type="match status" value="1"/>
</dbReference>
<dbReference type="InterPro" id="IPR036264">
    <property type="entry name" value="Bact_exopeptidase_dim_dom"/>
</dbReference>
<protein>
    <recommendedName>
        <fullName evidence="5 15">Succinyl-diaminopimelate desuccinylase</fullName>
        <shortName evidence="15">SDAP desuccinylase</shortName>
        <ecNumber evidence="4 15">3.5.1.18</ecNumber>
    </recommendedName>
    <alternativeName>
        <fullName evidence="13 15">N-succinyl-LL-2,6-diaminoheptanedioate amidohydrolase</fullName>
    </alternativeName>
</protein>
<dbReference type="GO" id="GO:0008270">
    <property type="term" value="F:zinc ion binding"/>
    <property type="evidence" value="ECO:0007669"/>
    <property type="project" value="UniProtKB-UniRule"/>
</dbReference>
<dbReference type="PANTHER" id="PTHR43808:SF31">
    <property type="entry name" value="N-ACETYL-L-CITRULLINE DEACETYLASE"/>
    <property type="match status" value="1"/>
</dbReference>
<keyword evidence="6 15" id="KW-0028">Amino-acid biosynthesis</keyword>
<evidence type="ECO:0000256" key="13">
    <source>
        <dbReference type="ARBA" id="ARBA00031891"/>
    </source>
</evidence>
<evidence type="ECO:0000256" key="2">
    <source>
        <dbReference type="ARBA" id="ARBA00006746"/>
    </source>
</evidence>
<dbReference type="PANTHER" id="PTHR43808">
    <property type="entry name" value="ACETYLORNITHINE DEACETYLASE"/>
    <property type="match status" value="1"/>
</dbReference>
<dbReference type="Pfam" id="PF01546">
    <property type="entry name" value="Peptidase_M20"/>
    <property type="match status" value="1"/>
</dbReference>
<dbReference type="NCBIfam" id="NF009557">
    <property type="entry name" value="PRK13009.1"/>
    <property type="match status" value="1"/>
</dbReference>
<dbReference type="PROSITE" id="PS00758">
    <property type="entry name" value="ARGE_DAPE_CPG2_1"/>
    <property type="match status" value="1"/>
</dbReference>
<feature type="binding site" evidence="15">
    <location>
        <position position="117"/>
    </location>
    <ligand>
        <name>Zn(2+)</name>
        <dbReference type="ChEBI" id="CHEBI:29105"/>
        <label>1</label>
    </ligand>
</feature>
<evidence type="ECO:0000256" key="6">
    <source>
        <dbReference type="ARBA" id="ARBA00022605"/>
    </source>
</evidence>
<dbReference type="Proteomes" id="UP001229244">
    <property type="component" value="Unassembled WGS sequence"/>
</dbReference>
<comment type="pathway">
    <text evidence="1 15">Amino-acid biosynthesis; L-lysine biosynthesis via DAP pathway; LL-2,6-diaminopimelate from (S)-tetrahydrodipicolinate (succinylase route): step 3/3.</text>
</comment>
<evidence type="ECO:0000256" key="7">
    <source>
        <dbReference type="ARBA" id="ARBA00022723"/>
    </source>
</evidence>
<evidence type="ECO:0000256" key="3">
    <source>
        <dbReference type="ARBA" id="ARBA00011738"/>
    </source>
</evidence>
<feature type="binding site" evidence="15">
    <location>
        <position position="368"/>
    </location>
    <ligand>
        <name>Zn(2+)</name>
        <dbReference type="ChEBI" id="CHEBI:29105"/>
        <label>2</label>
    </ligand>
</feature>
<reference evidence="17" key="1">
    <citation type="submission" date="2023-07" db="EMBL/GenBank/DDBJ databases">
        <title>Genomic Encyclopedia of Type Strains, Phase IV (KMG-IV): sequencing the most valuable type-strain genomes for metagenomic binning, comparative biology and taxonomic classification.</title>
        <authorList>
            <person name="Goeker M."/>
        </authorList>
    </citation>
    <scope>NUCLEOTIDE SEQUENCE</scope>
    <source>
        <strain evidence="17">DSM 21202</strain>
    </source>
</reference>
<keyword evidence="7 15" id="KW-0479">Metal-binding</keyword>
<feature type="binding site" evidence="15">
    <location>
        <position position="152"/>
    </location>
    <ligand>
        <name>Zn(2+)</name>
        <dbReference type="ChEBI" id="CHEBI:29105"/>
        <label>2</label>
    </ligand>
</feature>
<dbReference type="InterPro" id="IPR001261">
    <property type="entry name" value="ArgE/DapE_CS"/>
</dbReference>
<keyword evidence="9 15" id="KW-0862">Zinc</keyword>
<evidence type="ECO:0000256" key="5">
    <source>
        <dbReference type="ARBA" id="ARBA00022391"/>
    </source>
</evidence>
<feature type="binding site" evidence="15">
    <location>
        <position position="84"/>
    </location>
    <ligand>
        <name>Zn(2+)</name>
        <dbReference type="ChEBI" id="CHEBI:29105"/>
        <label>1</label>
    </ligand>
</feature>
<dbReference type="RefSeq" id="WP_370874444.1">
    <property type="nucleotide sequence ID" value="NZ_JAUSUL010000003.1"/>
</dbReference>
<dbReference type="SUPFAM" id="SSF55031">
    <property type="entry name" value="Bacterial exopeptidase dimerisation domain"/>
    <property type="match status" value="1"/>
</dbReference>
<dbReference type="GO" id="GO:0006526">
    <property type="term" value="P:L-arginine biosynthetic process"/>
    <property type="evidence" value="ECO:0007669"/>
    <property type="project" value="TreeGrafter"/>
</dbReference>
<gene>
    <name evidence="15" type="primary">dapE</name>
    <name evidence="17" type="ORF">J2S73_003127</name>
</gene>
<dbReference type="CDD" id="cd03891">
    <property type="entry name" value="M20_DapE_proteobac"/>
    <property type="match status" value="1"/>
</dbReference>
<evidence type="ECO:0000256" key="10">
    <source>
        <dbReference type="ARBA" id="ARBA00022915"/>
    </source>
</evidence>
<feature type="binding site" evidence="15">
    <location>
        <position position="117"/>
    </location>
    <ligand>
        <name>Zn(2+)</name>
        <dbReference type="ChEBI" id="CHEBI:29105"/>
        <label>2</label>
    </ligand>
</feature>
<evidence type="ECO:0000256" key="1">
    <source>
        <dbReference type="ARBA" id="ARBA00005130"/>
    </source>
</evidence>
<dbReference type="PROSITE" id="PS00759">
    <property type="entry name" value="ARGE_DAPE_CPG2_2"/>
    <property type="match status" value="1"/>
</dbReference>